<reference evidence="4" key="3">
    <citation type="submission" date="2015-02" db="UniProtKB">
        <authorList>
            <consortium name="EnsemblProtists"/>
        </authorList>
    </citation>
    <scope>IDENTIFICATION</scope>
    <source>
        <strain evidence="4">DAOM BR144</strain>
    </source>
</reference>
<keyword evidence="2" id="KW-0472">Membrane</keyword>
<dbReference type="EnsemblProtists" id="PYU1_T009520">
    <property type="protein sequence ID" value="PYU1_T009520"/>
    <property type="gene ID" value="PYU1_G009502"/>
</dbReference>
<reference evidence="5" key="2">
    <citation type="submission" date="2010-04" db="EMBL/GenBank/DDBJ databases">
        <authorList>
            <person name="Buell R."/>
            <person name="Hamilton J."/>
            <person name="Hostetler J."/>
        </authorList>
    </citation>
    <scope>NUCLEOTIDE SEQUENCE [LARGE SCALE GENOMIC DNA]</scope>
    <source>
        <strain evidence="5">DAOM:BR144</strain>
    </source>
</reference>
<dbReference type="Proteomes" id="UP000019132">
    <property type="component" value="Unassembled WGS sequence"/>
</dbReference>
<protein>
    <recommendedName>
        <fullName evidence="3">Potassium channel domain-containing protein</fullName>
    </recommendedName>
</protein>
<evidence type="ECO:0000256" key="1">
    <source>
        <dbReference type="SAM" id="MobiDB-lite"/>
    </source>
</evidence>
<evidence type="ECO:0000259" key="3">
    <source>
        <dbReference type="Pfam" id="PF07885"/>
    </source>
</evidence>
<evidence type="ECO:0000256" key="2">
    <source>
        <dbReference type="SAM" id="Phobius"/>
    </source>
</evidence>
<dbReference type="Pfam" id="PF03530">
    <property type="entry name" value="SK_channel"/>
    <property type="match status" value="1"/>
</dbReference>
<dbReference type="Pfam" id="PF07885">
    <property type="entry name" value="Ion_trans_2"/>
    <property type="match status" value="1"/>
</dbReference>
<feature type="transmembrane region" description="Helical" evidence="2">
    <location>
        <begin position="134"/>
        <end position="154"/>
    </location>
</feature>
<keyword evidence="2" id="KW-0812">Transmembrane</keyword>
<feature type="domain" description="Potassium channel" evidence="3">
    <location>
        <begin position="281"/>
        <end position="354"/>
    </location>
</feature>
<evidence type="ECO:0000313" key="4">
    <source>
        <dbReference type="EnsemblProtists" id="PYU1_T009520"/>
    </source>
</evidence>
<dbReference type="GO" id="GO:0016020">
    <property type="term" value="C:membrane"/>
    <property type="evidence" value="ECO:0007669"/>
    <property type="project" value="InterPro"/>
</dbReference>
<dbReference type="EMBL" id="GL376622">
    <property type="status" value="NOT_ANNOTATED_CDS"/>
    <property type="molecule type" value="Genomic_DNA"/>
</dbReference>
<dbReference type="PANTHER" id="PTHR10153">
    <property type="entry name" value="SMALL CONDUCTANCE CALCIUM-ACTIVATED POTASSIUM CHANNEL"/>
    <property type="match status" value="1"/>
</dbReference>
<name>K3WX22_GLOUD</name>
<dbReference type="VEuPathDB" id="FungiDB:PYU1_G009502"/>
<dbReference type="InterPro" id="IPR013099">
    <property type="entry name" value="K_chnl_dom"/>
</dbReference>
<proteinExistence type="predicted"/>
<dbReference type="Gene3D" id="1.10.287.70">
    <property type="match status" value="1"/>
</dbReference>
<dbReference type="AlphaFoldDB" id="K3WX22"/>
<dbReference type="HOGENOM" id="CLU_010773_0_0_1"/>
<dbReference type="STRING" id="431595.K3WX22"/>
<feature type="transmembrane region" description="Helical" evidence="2">
    <location>
        <begin position="71"/>
        <end position="90"/>
    </location>
</feature>
<feature type="transmembrane region" description="Helical" evidence="2">
    <location>
        <begin position="265"/>
        <end position="284"/>
    </location>
</feature>
<accession>K3WX22</accession>
<dbReference type="InterPro" id="IPR015449">
    <property type="entry name" value="K_chnl_Ca-activ_SK"/>
</dbReference>
<organism evidence="4 5">
    <name type="scientific">Globisporangium ultimum (strain ATCC 200006 / CBS 805.95 / DAOM BR144)</name>
    <name type="common">Pythium ultimum</name>
    <dbReference type="NCBI Taxonomy" id="431595"/>
    <lineage>
        <taxon>Eukaryota</taxon>
        <taxon>Sar</taxon>
        <taxon>Stramenopiles</taxon>
        <taxon>Oomycota</taxon>
        <taxon>Peronosporomycetes</taxon>
        <taxon>Pythiales</taxon>
        <taxon>Pythiaceae</taxon>
        <taxon>Globisporangium</taxon>
    </lineage>
</organism>
<dbReference type="InParanoid" id="K3WX22"/>
<feature type="transmembrane region" description="Helical" evidence="2">
    <location>
        <begin position="299"/>
        <end position="318"/>
    </location>
</feature>
<dbReference type="OMA" id="CCQPMLL"/>
<reference evidence="5" key="1">
    <citation type="journal article" date="2010" name="Genome Biol.">
        <title>Genome sequence of the necrotrophic plant pathogen Pythium ultimum reveals original pathogenicity mechanisms and effector repertoire.</title>
        <authorList>
            <person name="Levesque C.A."/>
            <person name="Brouwer H."/>
            <person name="Cano L."/>
            <person name="Hamilton J.P."/>
            <person name="Holt C."/>
            <person name="Huitema E."/>
            <person name="Raffaele S."/>
            <person name="Robideau G.P."/>
            <person name="Thines M."/>
            <person name="Win J."/>
            <person name="Zerillo M.M."/>
            <person name="Beakes G.W."/>
            <person name="Boore J.L."/>
            <person name="Busam D."/>
            <person name="Dumas B."/>
            <person name="Ferriera S."/>
            <person name="Fuerstenberg S.I."/>
            <person name="Gachon C.M."/>
            <person name="Gaulin E."/>
            <person name="Govers F."/>
            <person name="Grenville-Briggs L."/>
            <person name="Horner N."/>
            <person name="Hostetler J."/>
            <person name="Jiang R.H."/>
            <person name="Johnson J."/>
            <person name="Krajaejun T."/>
            <person name="Lin H."/>
            <person name="Meijer H.J."/>
            <person name="Moore B."/>
            <person name="Morris P."/>
            <person name="Phuntmart V."/>
            <person name="Puiu D."/>
            <person name="Shetty J."/>
            <person name="Stajich J.E."/>
            <person name="Tripathy S."/>
            <person name="Wawra S."/>
            <person name="van West P."/>
            <person name="Whitty B.R."/>
            <person name="Coutinho P.M."/>
            <person name="Henrissat B."/>
            <person name="Martin F."/>
            <person name="Thomas P.D."/>
            <person name="Tyler B.M."/>
            <person name="De Vries R.P."/>
            <person name="Kamoun S."/>
            <person name="Yandell M."/>
            <person name="Tisserat N."/>
            <person name="Buell C.R."/>
        </authorList>
    </citation>
    <scope>NUCLEOTIDE SEQUENCE</scope>
    <source>
        <strain evidence="5">DAOM:BR144</strain>
    </source>
</reference>
<dbReference type="SUPFAM" id="SSF81324">
    <property type="entry name" value="Voltage-gated potassium channels"/>
    <property type="match status" value="1"/>
</dbReference>
<feature type="transmembrane region" description="Helical" evidence="2">
    <location>
        <begin position="330"/>
        <end position="350"/>
    </location>
</feature>
<keyword evidence="5" id="KW-1185">Reference proteome</keyword>
<keyword evidence="2" id="KW-1133">Transmembrane helix</keyword>
<dbReference type="GO" id="GO:0016286">
    <property type="term" value="F:small conductance calcium-activated potassium channel activity"/>
    <property type="evidence" value="ECO:0007669"/>
    <property type="project" value="InterPro"/>
</dbReference>
<feature type="region of interest" description="Disordered" evidence="1">
    <location>
        <begin position="1"/>
        <end position="47"/>
    </location>
</feature>
<sequence length="605" mass="66932">MPARNEIVPLDAKPPFEPASSGPARGTVPVPVPRKPKASKPMSLTNSEALSSQERRIRLVTAQKRHTNFQLFYALFGLALMIVQIEYLWFANTEELATPCPTSMSTSYTQQCPQCRASIPTVIPIVNGRTILHALRVLISFSTAILLYYVYLYYAAECEVMKIKNIVPPKATLLSSSLRKRLLMELAVLSVHPFPGLEAVDPRWPNLVLATSLWMFARVALLLRVVQSWNSFNSSNGWFIGALTNVDFTLTFFLKATLKNHPSRCILAGVTLLLSVAGYALYVVERFLCAFVGDSCCEPMAFADAIWALAMTILTIGHGDIVPRTAPGRFVTVLTGLFGTLLTAVTIAVMSNQLVLTRSEHKVNTFLKKGDNRRLLNDHAARSIQAFVQLIGTQRKHHHSLNSKRGHAAIRKSERKLFSVLQAYRDVKRHVNSHDVSDPMDKQMTMLEMMESESEEVPPEWALALEAMLQAILVQVGHVSSEVDAVKARVHDHIGAIEVRVASIEKKLNVQDAFHEITRSVSRSSLLKRDSFCASATGTTSASAIVMDSSSSSAAVSTAGNGSGAASLLQRLSRRTLVDQRRPSIRNFLTQRDLDEFQSDVTNFE</sequence>
<dbReference type="eggNOG" id="KOG3684">
    <property type="taxonomic scope" value="Eukaryota"/>
</dbReference>
<evidence type="ECO:0000313" key="5">
    <source>
        <dbReference type="Proteomes" id="UP000019132"/>
    </source>
</evidence>